<name>A0ABT8I031_9BACL</name>
<keyword evidence="1" id="KW-0238">DNA-binding</keyword>
<evidence type="ECO:0000313" key="1">
    <source>
        <dbReference type="EMBL" id="MDN4525887.1"/>
    </source>
</evidence>
<organism evidence="1 2">
    <name type="scientific">Fictibacillus fluitans</name>
    <dbReference type="NCBI Taxonomy" id="3058422"/>
    <lineage>
        <taxon>Bacteria</taxon>
        <taxon>Bacillati</taxon>
        <taxon>Bacillota</taxon>
        <taxon>Bacilli</taxon>
        <taxon>Bacillales</taxon>
        <taxon>Fictibacillaceae</taxon>
        <taxon>Fictibacillus</taxon>
    </lineage>
</organism>
<dbReference type="EMBL" id="JAUHTR010000008">
    <property type="protein sequence ID" value="MDN4525887.1"/>
    <property type="molecule type" value="Genomic_DNA"/>
</dbReference>
<keyword evidence="2" id="KW-1185">Reference proteome</keyword>
<proteinExistence type="predicted"/>
<protein>
    <submittedName>
        <fullName evidence="1">DNA-binding protein</fullName>
    </submittedName>
</protein>
<comment type="caution">
    <text evidence="1">The sequence shown here is derived from an EMBL/GenBank/DDBJ whole genome shotgun (WGS) entry which is preliminary data.</text>
</comment>
<accession>A0ABT8I031</accession>
<gene>
    <name evidence="1" type="ORF">QYB97_15485</name>
</gene>
<dbReference type="SUPFAM" id="SSF47789">
    <property type="entry name" value="C-terminal domain of RNA polymerase alpha subunit"/>
    <property type="match status" value="1"/>
</dbReference>
<dbReference type="RefSeq" id="WP_301166912.1">
    <property type="nucleotide sequence ID" value="NZ_JAUHTR010000008.1"/>
</dbReference>
<dbReference type="GO" id="GO:0003677">
    <property type="term" value="F:DNA binding"/>
    <property type="evidence" value="ECO:0007669"/>
    <property type="project" value="UniProtKB-KW"/>
</dbReference>
<reference evidence="1" key="1">
    <citation type="submission" date="2023-07" db="EMBL/GenBank/DDBJ databases">
        <title>Fictibacillus sp. isolated from freshwater pond.</title>
        <authorList>
            <person name="Kirdat K."/>
            <person name="Bhat A."/>
            <person name="Mourya A."/>
            <person name="Yadav A."/>
        </authorList>
    </citation>
    <scope>NUCLEOTIDE SEQUENCE</scope>
    <source>
        <strain evidence="1">NE201</strain>
    </source>
</reference>
<evidence type="ECO:0000313" key="2">
    <source>
        <dbReference type="Proteomes" id="UP001172721"/>
    </source>
</evidence>
<dbReference type="Gene3D" id="1.10.150.20">
    <property type="entry name" value="5' to 3' exonuclease, C-terminal subdomain"/>
    <property type="match status" value="1"/>
</dbReference>
<dbReference type="Proteomes" id="UP001172721">
    <property type="component" value="Unassembled WGS sequence"/>
</dbReference>
<sequence>MRKLAAEDQFPPKIGKPAQRALAGAGITSYQELANESEKTVSMLHGMGPNALGKLKAALQEKGLSFKKE</sequence>